<dbReference type="AlphaFoldDB" id="A0AAU7P4Q7"/>
<dbReference type="SUPFAM" id="SSF56349">
    <property type="entry name" value="DNA breaking-rejoining enzymes"/>
    <property type="match status" value="1"/>
</dbReference>
<dbReference type="InterPro" id="IPR048120">
    <property type="entry name" value="Integrase-like"/>
</dbReference>
<protein>
    <submittedName>
        <fullName evidence="2">Site-specific integrase</fullName>
    </submittedName>
</protein>
<dbReference type="EMBL" id="CP144460">
    <property type="protein sequence ID" value="XBS36675.1"/>
    <property type="molecule type" value="Genomic_DNA"/>
</dbReference>
<proteinExistence type="predicted"/>
<reference evidence="2" key="1">
    <citation type="submission" date="2024-02" db="EMBL/GenBank/DDBJ databases">
        <title>Complete genome sequence of Xanthomonas sp. 10-10.</title>
        <authorList>
            <person name="Biessy A."/>
            <person name="Ciotola M."/>
            <person name="Cadieux M."/>
            <person name="Soufiane B."/>
            <person name="Laforest M."/>
            <person name="Filion M."/>
        </authorList>
    </citation>
    <scope>NUCLEOTIDE SEQUENCE</scope>
    <source>
        <strain evidence="2">10-10</strain>
    </source>
</reference>
<dbReference type="GO" id="GO:0003677">
    <property type="term" value="F:DNA binding"/>
    <property type="evidence" value="ECO:0007669"/>
    <property type="project" value="InterPro"/>
</dbReference>
<sequence length="544" mass="61364">MQPYTQGVTFVGRREKLHLQCRKRFLLEAIGMNKARRTSPDVLLSLPCKVRTPSGVEFNPQRDHWMYRDISEVISLRFSKLCLSRDLEYSAKVTLVWYAERMASSHLRVMFQQLLRFALHVGTVRGGPVANFNDTDLINYRASLDAQNLWHFGQLSTLLRRWYELGCEGISNRAYIFLKQIRNPGANKGRAVLTHDPVCGPFTDMELEALQRALDHAAKRGDVSTEGYVLAYLFMLLGQRAIQHAALKVRDISVVEQKSGVPVYLLKMPRAKQHGSLIRSAFKNRVVIPQIGSVLVEHANGVRKSFEGVLKDPSEAPLFPATSRPHVEPDSFQFHRTAKDINALLQSTLDPLKVRSERTGEYLRISSVRFRRTFATRAAIEGHGELVIAELLDHSDTQNVGVYIEARPEIVERIDRAIAFRLAPMAQAFSGVLIEDESQATRYADPASRICDPRFDPSMRAIGNCGSYGFCGSLAPIACYTCVNFEPWVDGPHQAVLDHLVDERERLSKDADVRIASVNDRTILAVAEVVRRCEGWKQERGHGN</sequence>
<dbReference type="InterPro" id="IPR013762">
    <property type="entry name" value="Integrase-like_cat_sf"/>
</dbReference>
<dbReference type="GO" id="GO:0015074">
    <property type="term" value="P:DNA integration"/>
    <property type="evidence" value="ECO:0007669"/>
    <property type="project" value="InterPro"/>
</dbReference>
<evidence type="ECO:0000313" key="2">
    <source>
        <dbReference type="EMBL" id="XBS36675.1"/>
    </source>
</evidence>
<organism evidence="2">
    <name type="scientific">Xanthomonas sp. 10-10</name>
    <dbReference type="NCBI Taxonomy" id="3115848"/>
    <lineage>
        <taxon>Bacteria</taxon>
        <taxon>Pseudomonadati</taxon>
        <taxon>Pseudomonadota</taxon>
        <taxon>Gammaproteobacteria</taxon>
        <taxon>Lysobacterales</taxon>
        <taxon>Lysobacteraceae</taxon>
        <taxon>Xanthomonas</taxon>
    </lineage>
</organism>
<dbReference type="NCBIfam" id="NF041502">
    <property type="entry name" value="integrase_1"/>
    <property type="match status" value="1"/>
</dbReference>
<dbReference type="InterPro" id="IPR011010">
    <property type="entry name" value="DNA_brk_join_enz"/>
</dbReference>
<accession>A0AAU7P4Q7</accession>
<dbReference type="GO" id="GO:0006310">
    <property type="term" value="P:DNA recombination"/>
    <property type="evidence" value="ECO:0007669"/>
    <property type="project" value="UniProtKB-KW"/>
</dbReference>
<dbReference type="Gene3D" id="1.10.443.10">
    <property type="entry name" value="Intergrase catalytic core"/>
    <property type="match status" value="1"/>
</dbReference>
<name>A0AAU7P4Q7_9XANT</name>
<gene>
    <name evidence="2" type="ORF">VZ068_14465</name>
</gene>
<evidence type="ECO:0000256" key="1">
    <source>
        <dbReference type="ARBA" id="ARBA00023172"/>
    </source>
</evidence>
<dbReference type="RefSeq" id="WP_349655686.1">
    <property type="nucleotide sequence ID" value="NZ_CP144460.1"/>
</dbReference>
<keyword evidence="1" id="KW-0233">DNA recombination</keyword>